<dbReference type="Gene3D" id="3.20.20.80">
    <property type="entry name" value="Glycosidases"/>
    <property type="match status" value="1"/>
</dbReference>
<dbReference type="Pfam" id="PF16862">
    <property type="entry name" value="Glyco_hydro_79C"/>
    <property type="match status" value="1"/>
</dbReference>
<proteinExistence type="predicted"/>
<dbReference type="Proteomes" id="UP001218218">
    <property type="component" value="Unassembled WGS sequence"/>
</dbReference>
<dbReference type="GO" id="GO:0016787">
    <property type="term" value="F:hydrolase activity"/>
    <property type="evidence" value="ECO:0007669"/>
    <property type="project" value="UniProtKB-KW"/>
</dbReference>
<evidence type="ECO:0000313" key="5">
    <source>
        <dbReference type="Proteomes" id="UP001218218"/>
    </source>
</evidence>
<evidence type="ECO:0000256" key="2">
    <source>
        <dbReference type="SAM" id="SignalP"/>
    </source>
</evidence>
<keyword evidence="5" id="KW-1185">Reference proteome</keyword>
<feature type="chain" id="PRO_5042204731" evidence="2">
    <location>
        <begin position="20"/>
        <end position="715"/>
    </location>
</feature>
<name>A0AAD7AP77_9AGAR</name>
<keyword evidence="4" id="KW-0378">Hydrolase</keyword>
<protein>
    <submittedName>
        <fullName evidence="4">Glycoside hydrolase family 79 protein</fullName>
    </submittedName>
</protein>
<dbReference type="EMBL" id="JARIHO010000003">
    <property type="protein sequence ID" value="KAJ7364437.1"/>
    <property type="molecule type" value="Genomic_DNA"/>
</dbReference>
<dbReference type="PANTHER" id="PTHR36183">
    <property type="entry name" value="BETA-GLUCURONIDASE"/>
    <property type="match status" value="1"/>
</dbReference>
<evidence type="ECO:0000259" key="3">
    <source>
        <dbReference type="Pfam" id="PF16862"/>
    </source>
</evidence>
<dbReference type="AlphaFoldDB" id="A0AAD7AP77"/>
<gene>
    <name evidence="4" type="ORF">DFH08DRAFT_1016809</name>
</gene>
<feature type="domain" description="Beta-glucuronidase C-terminal" evidence="3">
    <location>
        <begin position="451"/>
        <end position="557"/>
    </location>
</feature>
<reference evidence="4" key="1">
    <citation type="submission" date="2023-03" db="EMBL/GenBank/DDBJ databases">
        <title>Massive genome expansion in bonnet fungi (Mycena s.s.) driven by repeated elements and novel gene families across ecological guilds.</title>
        <authorList>
            <consortium name="Lawrence Berkeley National Laboratory"/>
            <person name="Harder C.B."/>
            <person name="Miyauchi S."/>
            <person name="Viragh M."/>
            <person name="Kuo A."/>
            <person name="Thoen E."/>
            <person name="Andreopoulos B."/>
            <person name="Lu D."/>
            <person name="Skrede I."/>
            <person name="Drula E."/>
            <person name="Henrissat B."/>
            <person name="Morin E."/>
            <person name="Kohler A."/>
            <person name="Barry K."/>
            <person name="LaButti K."/>
            <person name="Morin E."/>
            <person name="Salamov A."/>
            <person name="Lipzen A."/>
            <person name="Mereny Z."/>
            <person name="Hegedus B."/>
            <person name="Baldrian P."/>
            <person name="Stursova M."/>
            <person name="Weitz H."/>
            <person name="Taylor A."/>
            <person name="Grigoriev I.V."/>
            <person name="Nagy L.G."/>
            <person name="Martin F."/>
            <person name="Kauserud H."/>
        </authorList>
    </citation>
    <scope>NUCLEOTIDE SEQUENCE</scope>
    <source>
        <strain evidence="4">CBHHK002</strain>
    </source>
</reference>
<evidence type="ECO:0000256" key="1">
    <source>
        <dbReference type="SAM" id="MobiDB-lite"/>
    </source>
</evidence>
<dbReference type="PANTHER" id="PTHR36183:SF2">
    <property type="entry name" value="BETA-GLUCURONIDASE C-TERMINAL DOMAIN-CONTAINING PROTEIN"/>
    <property type="match status" value="1"/>
</dbReference>
<evidence type="ECO:0000313" key="4">
    <source>
        <dbReference type="EMBL" id="KAJ7364437.1"/>
    </source>
</evidence>
<feature type="signal peptide" evidence="2">
    <location>
        <begin position="1"/>
        <end position="19"/>
    </location>
</feature>
<accession>A0AAD7AP77</accession>
<organism evidence="4 5">
    <name type="scientific">Mycena albidolilacea</name>
    <dbReference type="NCBI Taxonomy" id="1033008"/>
    <lineage>
        <taxon>Eukaryota</taxon>
        <taxon>Fungi</taxon>
        <taxon>Dikarya</taxon>
        <taxon>Basidiomycota</taxon>
        <taxon>Agaricomycotina</taxon>
        <taxon>Agaricomycetes</taxon>
        <taxon>Agaricomycetidae</taxon>
        <taxon>Agaricales</taxon>
        <taxon>Marasmiineae</taxon>
        <taxon>Mycenaceae</taxon>
        <taxon>Mycena</taxon>
    </lineage>
</organism>
<dbReference type="InterPro" id="IPR017853">
    <property type="entry name" value="GH"/>
</dbReference>
<keyword evidence="2" id="KW-0732">Signal</keyword>
<dbReference type="InterPro" id="IPR031728">
    <property type="entry name" value="GlcAase_C"/>
</dbReference>
<dbReference type="SUPFAM" id="SSF51445">
    <property type="entry name" value="(Trans)glycosidases"/>
    <property type="match status" value="1"/>
</dbReference>
<sequence length="715" mass="78899">MARTIRWAGGLCCLALVRGSITVYSQEPYAGTHTGTANVASYTGSAAYDQTRLLPPPIPDPRPPMQFSQQLSSVPPPGISIPQCGYFYGFSIEFSVIQQILGINGSFLQVPFLNLMSNLQARGGSVRVRIGGNTQETAAMVEKLPDGKMMEKKNGSAEYPLQMLTPPLLYTPEVVYMMANISSLVNVEWYLGIPLNDTQHLRLKIAEVAEQVLGNKLLGLQAGNEPDQYAVHGHRPVTYGPNDYSDDFGVVDAALRADPRISAVAGKLIGPSISGNWKLEDVWDTGFIDKYRDSFAALSVENYPNNNCAKVLHTSDAIIDPQQIFYTYLNHTAARSIVNKYLSSTLMAQSYDLPFIMFETNTASCGGFAGLSDSFGSSLWALDYGLQMAYRKLISVLKPFTPPPTNQSTFHSWTVGPVYYSALIVAEAFGKSNKSRIIDMQLNNDSIYTPGYAIYDNDILSRLALINFITDPSGKSDFTASFSFDELNMQTPPQVKVKYLLAPSTSEKTNIKWAGQTFGSTFASDGRLTGTLDIQTIPCDTSARTCSIRVPAPGFALVFLHDPVDERLESPTAVTWPTTAYTRTMKTLTVDPSVLATSNGHWGNEGRLGSTSRGKKWWLQDDGQHRDKQRPSNSAVNRRKSGLGVGSTQNALRPLRETTLKYIFRFGWERPSSNPLDNILERLRSAAVLSKSNLDPHSSTKIRHRSNHLNRRVNY</sequence>
<comment type="caution">
    <text evidence="4">The sequence shown here is derived from an EMBL/GenBank/DDBJ whole genome shotgun (WGS) entry which is preliminary data.</text>
</comment>
<feature type="region of interest" description="Disordered" evidence="1">
    <location>
        <begin position="622"/>
        <end position="649"/>
    </location>
</feature>
<dbReference type="InterPro" id="IPR052974">
    <property type="entry name" value="GH79_Enzymes"/>
</dbReference>